<keyword evidence="2" id="KW-1185">Reference proteome</keyword>
<reference evidence="1" key="1">
    <citation type="submission" date="2022-03" db="EMBL/GenBank/DDBJ databases">
        <authorList>
            <person name="Sayadi A."/>
        </authorList>
    </citation>
    <scope>NUCLEOTIDE SEQUENCE</scope>
</reference>
<evidence type="ECO:0000313" key="2">
    <source>
        <dbReference type="Proteomes" id="UP001152888"/>
    </source>
</evidence>
<organism evidence="1 2">
    <name type="scientific">Acanthoscelides obtectus</name>
    <name type="common">Bean weevil</name>
    <name type="synonym">Bruchus obtectus</name>
    <dbReference type="NCBI Taxonomy" id="200917"/>
    <lineage>
        <taxon>Eukaryota</taxon>
        <taxon>Metazoa</taxon>
        <taxon>Ecdysozoa</taxon>
        <taxon>Arthropoda</taxon>
        <taxon>Hexapoda</taxon>
        <taxon>Insecta</taxon>
        <taxon>Pterygota</taxon>
        <taxon>Neoptera</taxon>
        <taxon>Endopterygota</taxon>
        <taxon>Coleoptera</taxon>
        <taxon>Polyphaga</taxon>
        <taxon>Cucujiformia</taxon>
        <taxon>Chrysomeloidea</taxon>
        <taxon>Chrysomelidae</taxon>
        <taxon>Bruchinae</taxon>
        <taxon>Bruchini</taxon>
        <taxon>Acanthoscelides</taxon>
    </lineage>
</organism>
<name>A0A9P0M9Q7_ACAOB</name>
<evidence type="ECO:0000313" key="1">
    <source>
        <dbReference type="EMBL" id="CAH2012024.1"/>
    </source>
</evidence>
<gene>
    <name evidence="1" type="ORF">ACAOBT_LOCUS32576</name>
</gene>
<proteinExistence type="predicted"/>
<protein>
    <submittedName>
        <fullName evidence="1">Uncharacterized protein</fullName>
    </submittedName>
</protein>
<dbReference type="EMBL" id="CAKOFQ010008136">
    <property type="protein sequence ID" value="CAH2012024.1"/>
    <property type="molecule type" value="Genomic_DNA"/>
</dbReference>
<accession>A0A9P0M9Q7</accession>
<comment type="caution">
    <text evidence="1">The sequence shown here is derived from an EMBL/GenBank/DDBJ whole genome shotgun (WGS) entry which is preliminary data.</text>
</comment>
<dbReference type="Proteomes" id="UP001152888">
    <property type="component" value="Unassembled WGS sequence"/>
</dbReference>
<dbReference type="AlphaFoldDB" id="A0A9P0M9Q7"/>
<sequence>MGDDTVHVVTCIPAVYSLIHYHHKWEILLGAKIWQEYVKDANRRYCHDFPGKKNIGLSQSGT</sequence>